<organism evidence="8 9">
    <name type="scientific">Hymenochirus boettgeri</name>
    <name type="common">Congo dwarf clawed frog</name>
    <dbReference type="NCBI Taxonomy" id="247094"/>
    <lineage>
        <taxon>Eukaryota</taxon>
        <taxon>Metazoa</taxon>
        <taxon>Chordata</taxon>
        <taxon>Craniata</taxon>
        <taxon>Vertebrata</taxon>
        <taxon>Euteleostomi</taxon>
        <taxon>Amphibia</taxon>
        <taxon>Batrachia</taxon>
        <taxon>Anura</taxon>
        <taxon>Pipoidea</taxon>
        <taxon>Pipidae</taxon>
        <taxon>Pipinae</taxon>
        <taxon>Hymenochirus</taxon>
    </lineage>
</organism>
<accession>A0A8T2KM87</accession>
<comment type="subcellular location">
    <subcellularLocation>
        <location evidence="1">Membrane</location>
        <topology evidence="1">Multi-pass membrane protein</topology>
    </subcellularLocation>
</comment>
<dbReference type="Proteomes" id="UP000812440">
    <property type="component" value="Chromosome 1"/>
</dbReference>
<keyword evidence="3 5" id="KW-1133">Transmembrane helix</keyword>
<evidence type="ECO:0000256" key="6">
    <source>
        <dbReference type="SAM" id="SignalP"/>
    </source>
</evidence>
<feature type="signal peptide" evidence="6">
    <location>
        <begin position="1"/>
        <end position="20"/>
    </location>
</feature>
<dbReference type="GO" id="GO:0004252">
    <property type="term" value="F:serine-type endopeptidase activity"/>
    <property type="evidence" value="ECO:0007669"/>
    <property type="project" value="InterPro"/>
</dbReference>
<evidence type="ECO:0000256" key="5">
    <source>
        <dbReference type="SAM" id="Phobius"/>
    </source>
</evidence>
<dbReference type="InterPro" id="IPR009060">
    <property type="entry name" value="UBA-like_sf"/>
</dbReference>
<dbReference type="Pfam" id="PF01694">
    <property type="entry name" value="Rhomboid"/>
    <property type="match status" value="1"/>
</dbReference>
<keyword evidence="9" id="KW-1185">Reference proteome</keyword>
<keyword evidence="2 5" id="KW-0812">Transmembrane</keyword>
<feature type="domain" description="Peptidase S54 rhomboid" evidence="7">
    <location>
        <begin position="36"/>
        <end position="168"/>
    </location>
</feature>
<protein>
    <recommendedName>
        <fullName evidence="7">Peptidase S54 rhomboid domain-containing protein</fullName>
    </recommendedName>
</protein>
<name>A0A8T2KM87_9PIPI</name>
<feature type="transmembrane region" description="Helical" evidence="5">
    <location>
        <begin position="74"/>
        <end position="92"/>
    </location>
</feature>
<keyword evidence="6" id="KW-0732">Signal</keyword>
<dbReference type="SUPFAM" id="SSF46934">
    <property type="entry name" value="UBA-like"/>
    <property type="match status" value="1"/>
</dbReference>
<dbReference type="EMBL" id="JAACNH010000001">
    <property type="protein sequence ID" value="KAG8455661.1"/>
    <property type="molecule type" value="Genomic_DNA"/>
</dbReference>
<evidence type="ECO:0000256" key="3">
    <source>
        <dbReference type="ARBA" id="ARBA00022989"/>
    </source>
</evidence>
<evidence type="ECO:0000259" key="7">
    <source>
        <dbReference type="Pfam" id="PF01694"/>
    </source>
</evidence>
<gene>
    <name evidence="8" type="ORF">GDO86_001739</name>
</gene>
<dbReference type="PANTHER" id="PTHR43066">
    <property type="entry name" value="RHOMBOID-RELATED PROTEIN"/>
    <property type="match status" value="1"/>
</dbReference>
<feature type="transmembrane region" description="Helical" evidence="5">
    <location>
        <begin position="38"/>
        <end position="62"/>
    </location>
</feature>
<evidence type="ECO:0000256" key="2">
    <source>
        <dbReference type="ARBA" id="ARBA00022692"/>
    </source>
</evidence>
<feature type="chain" id="PRO_5035718174" description="Peptidase S54 rhomboid domain-containing protein" evidence="6">
    <location>
        <begin position="21"/>
        <end position="357"/>
    </location>
</feature>
<keyword evidence="4 5" id="KW-0472">Membrane</keyword>
<dbReference type="InterPro" id="IPR022764">
    <property type="entry name" value="Peptidase_S54_rhomboid_dom"/>
</dbReference>
<sequence>MGCCLLKLLIVGMAIKGNCADLELHLEHLQEAWNGHRLITFVLCVPDTSLLLISLLLFPFFCWKIEEHLGTLHFLHLSCLCTLSISILYILVSWLLPLPLMPASGFLATQFAFMASQHPVCPWHAIKSLLPLLFCLILVTIDILCPGSSLLQHICGIVTGLALRYKIFTFLRLSEPRRRALEKTRLLSYLSSLSFVRFVPARDREFILPHTGQTTRERLPVSNDELSQPTILTHTHWDMESNHWSYAGLRNTADTFLGPEELEEQLLRAGIQASLNEYNKQEAEAQGFPLQKSSVSALRLQQLERMGFPTGPAVLALAATGKVERAVSLLVEGDVGTDTMIASEKLEPERYPNTQMF</sequence>
<dbReference type="Gene3D" id="1.20.1540.10">
    <property type="entry name" value="Rhomboid-like"/>
    <property type="match status" value="1"/>
</dbReference>
<dbReference type="InterPro" id="IPR035952">
    <property type="entry name" value="Rhomboid-like_sf"/>
</dbReference>
<dbReference type="GO" id="GO:0016020">
    <property type="term" value="C:membrane"/>
    <property type="evidence" value="ECO:0007669"/>
    <property type="project" value="UniProtKB-SubCell"/>
</dbReference>
<comment type="caution">
    <text evidence="8">The sequence shown here is derived from an EMBL/GenBank/DDBJ whole genome shotgun (WGS) entry which is preliminary data.</text>
</comment>
<dbReference type="AlphaFoldDB" id="A0A8T2KM87"/>
<proteinExistence type="predicted"/>
<evidence type="ECO:0000256" key="4">
    <source>
        <dbReference type="ARBA" id="ARBA00023136"/>
    </source>
</evidence>
<dbReference type="CDD" id="cd14289">
    <property type="entry name" value="UBA_RHBD3"/>
    <property type="match status" value="1"/>
</dbReference>
<evidence type="ECO:0000313" key="8">
    <source>
        <dbReference type="EMBL" id="KAG8455661.1"/>
    </source>
</evidence>
<dbReference type="Gene3D" id="1.10.8.10">
    <property type="entry name" value="DNA helicase RuvA subunit, C-terminal domain"/>
    <property type="match status" value="1"/>
</dbReference>
<reference evidence="8" key="1">
    <citation type="thesis" date="2020" institute="ProQuest LLC" country="789 East Eisenhower Parkway, Ann Arbor, MI, USA">
        <title>Comparative Genomics and Chromosome Evolution.</title>
        <authorList>
            <person name="Mudd A.B."/>
        </authorList>
    </citation>
    <scope>NUCLEOTIDE SEQUENCE</scope>
    <source>
        <strain evidence="8">Female2</strain>
        <tissue evidence="8">Blood</tissue>
    </source>
</reference>
<evidence type="ECO:0000256" key="1">
    <source>
        <dbReference type="ARBA" id="ARBA00004141"/>
    </source>
</evidence>
<dbReference type="OrthoDB" id="9908508at2759"/>
<dbReference type="PANTHER" id="PTHR43066:SF16">
    <property type="entry name" value="RHOMBOID DOMAIN-CONTAINING PROTEIN 3"/>
    <property type="match status" value="1"/>
</dbReference>
<evidence type="ECO:0000313" key="9">
    <source>
        <dbReference type="Proteomes" id="UP000812440"/>
    </source>
</evidence>
<dbReference type="SUPFAM" id="SSF144091">
    <property type="entry name" value="Rhomboid-like"/>
    <property type="match status" value="1"/>
</dbReference>